<sequence>MHNFVLKLKTLAYTVLAIFFSLIWVLALLLHGWASPFPRLSPQKPLLLAGLAFLVFVFFMLVNRASHALSKIDAKKFVFRILLLYTFLQISFVLLFPVNAYEDARIVNNIALQFLEGDFNSLGIGKYLGYYPNNIGITIFIAFIYMILPKSYITLRIINALCNTITAWLIYSLYGELYPEKREKACGILILAVTFLPPVILNNFTYGDILCNTFCLAAMLNAIRFAKYGSGRYAACTAIFLMSANFMRSVAFLFLTAIIFYWLINFKTKIALTLKNMAYGILTLLIFTLPMKVFSFAALKAGIIPEPVGVHANPVWRWINMGFPGKKLGYWDGGRNIGIFVNRFKCNKRDASIYFINELLDKYRITGMKEVLKAYTKKTFWLWTEGTYSVNYYGLSQAVDSSRFMLYSTPLLKLVEPWDRAARLSLDWMLHSYNWLLIGLTCLYLFDAARKKDFRLELFVYVIYLYIGFYMFWEVKSRYIFGVYPILLIMGYYYSGRIYSLFSGKIRKIT</sequence>
<feature type="transmembrane region" description="Helical" evidence="1">
    <location>
        <begin position="479"/>
        <end position="499"/>
    </location>
</feature>
<organism evidence="3 4">
    <name type="scientific">Ruminiclostridium cellobioparum subsp. termitidis CT1112</name>
    <dbReference type="NCBI Taxonomy" id="1195236"/>
    <lineage>
        <taxon>Bacteria</taxon>
        <taxon>Bacillati</taxon>
        <taxon>Bacillota</taxon>
        <taxon>Clostridia</taxon>
        <taxon>Eubacteriales</taxon>
        <taxon>Oscillospiraceae</taxon>
        <taxon>Ruminiclostridium</taxon>
    </lineage>
</organism>
<comment type="caution">
    <text evidence="3">The sequence shown here is derived from an EMBL/GenBank/DDBJ whole genome shotgun (WGS) entry which is preliminary data.</text>
</comment>
<protein>
    <recommendedName>
        <fullName evidence="2">Glycosyltransferase RgtA/B/C/D-like domain-containing protein</fullName>
    </recommendedName>
</protein>
<keyword evidence="4" id="KW-1185">Reference proteome</keyword>
<feature type="transmembrane region" description="Helical" evidence="1">
    <location>
        <begin position="428"/>
        <end position="446"/>
    </location>
</feature>
<dbReference type="EMBL" id="AORV01000062">
    <property type="protein sequence ID" value="EMS69882.1"/>
    <property type="molecule type" value="Genomic_DNA"/>
</dbReference>
<keyword evidence="1" id="KW-0472">Membrane</keyword>
<feature type="transmembrane region" description="Helical" evidence="1">
    <location>
        <begin position="246"/>
        <end position="264"/>
    </location>
</feature>
<dbReference type="AlphaFoldDB" id="S0FG67"/>
<proteinExistence type="predicted"/>
<reference evidence="3 4" key="1">
    <citation type="journal article" date="2013" name="Genome Announc.">
        <title>Draft Genome Sequence of the Cellulolytic, Mesophilic, Anaerobic Bacterium Clostridium termitidis Strain CT1112 (DSM 5398).</title>
        <authorList>
            <person name="Lal S."/>
            <person name="Ramachandran U."/>
            <person name="Zhang X."/>
            <person name="Munir R."/>
            <person name="Sparling R."/>
            <person name="Levin D.B."/>
        </authorList>
    </citation>
    <scope>NUCLEOTIDE SEQUENCE [LARGE SCALE GENOMIC DNA]</scope>
    <source>
        <strain evidence="3 4">CT1112</strain>
    </source>
</reference>
<dbReference type="Proteomes" id="UP000014155">
    <property type="component" value="Unassembled WGS sequence"/>
</dbReference>
<feature type="transmembrane region" description="Helical" evidence="1">
    <location>
        <begin position="276"/>
        <end position="299"/>
    </location>
</feature>
<evidence type="ECO:0000259" key="2">
    <source>
        <dbReference type="Pfam" id="PF13231"/>
    </source>
</evidence>
<feature type="transmembrane region" description="Helical" evidence="1">
    <location>
        <begin position="155"/>
        <end position="174"/>
    </location>
</feature>
<dbReference type="STRING" id="1195236.CTER_4436"/>
<dbReference type="PATRIC" id="fig|1195236.3.peg.4621"/>
<evidence type="ECO:0000313" key="3">
    <source>
        <dbReference type="EMBL" id="EMS69882.1"/>
    </source>
</evidence>
<keyword evidence="1" id="KW-1133">Transmembrane helix</keyword>
<dbReference type="InterPro" id="IPR038731">
    <property type="entry name" value="RgtA/B/C-like"/>
</dbReference>
<feature type="transmembrane region" description="Helical" evidence="1">
    <location>
        <begin position="46"/>
        <end position="65"/>
    </location>
</feature>
<feature type="transmembrane region" description="Helical" evidence="1">
    <location>
        <begin position="458"/>
        <end position="473"/>
    </location>
</feature>
<accession>S0FG67</accession>
<gene>
    <name evidence="3" type="ORF">CTER_4436</name>
</gene>
<feature type="transmembrane region" description="Helical" evidence="1">
    <location>
        <begin position="12"/>
        <end position="34"/>
    </location>
</feature>
<dbReference type="Pfam" id="PF13231">
    <property type="entry name" value="PMT_2"/>
    <property type="match status" value="1"/>
</dbReference>
<feature type="domain" description="Glycosyltransferase RgtA/B/C/D-like" evidence="2">
    <location>
        <begin position="139"/>
        <end position="290"/>
    </location>
</feature>
<dbReference type="RefSeq" id="WP_004629510.1">
    <property type="nucleotide sequence ID" value="NZ_AORV01000062.1"/>
</dbReference>
<feature type="transmembrane region" description="Helical" evidence="1">
    <location>
        <begin position="186"/>
        <end position="204"/>
    </location>
</feature>
<feature type="transmembrane region" description="Helical" evidence="1">
    <location>
        <begin position="77"/>
        <end position="98"/>
    </location>
</feature>
<name>S0FG67_RUMCE</name>
<keyword evidence="1" id="KW-0812">Transmembrane</keyword>
<evidence type="ECO:0000313" key="4">
    <source>
        <dbReference type="Proteomes" id="UP000014155"/>
    </source>
</evidence>
<evidence type="ECO:0000256" key="1">
    <source>
        <dbReference type="SAM" id="Phobius"/>
    </source>
</evidence>
<dbReference type="eggNOG" id="COG1807">
    <property type="taxonomic scope" value="Bacteria"/>
</dbReference>
<feature type="transmembrane region" description="Helical" evidence="1">
    <location>
        <begin position="130"/>
        <end position="148"/>
    </location>
</feature>